<dbReference type="VEuPathDB" id="AmoebaDB:NF0066570"/>
<dbReference type="EMBL" id="VFQX01000042">
    <property type="protein sequence ID" value="KAF0976003.1"/>
    <property type="molecule type" value="Genomic_DNA"/>
</dbReference>
<dbReference type="OrthoDB" id="507945at2759"/>
<dbReference type="GO" id="GO:0002949">
    <property type="term" value="P:tRNA threonylcarbamoyladenosine modification"/>
    <property type="evidence" value="ECO:0007669"/>
    <property type="project" value="InterPro"/>
</dbReference>
<dbReference type="RefSeq" id="XP_044560716.1">
    <property type="nucleotide sequence ID" value="XM_044708440.1"/>
</dbReference>
<sequence>MMKMLKQGILFFRSSCSRNDRSVSLIIERIMGKNRHQMVKNISSSHLALTTRRFRVGNLNSDVNISLCRNYGTACLNFRENSCTTDSSMELSNQSSQWFEKSFPVQNIEGTRTLAEKFSKLLQNTDVVLLTGDMGSGKSVFARHVIRVLEKDMNLNVPSPTFCWIIFMKISSVEILSRTIHHIDLYRLDRFDRLDLLHVFTNGISLIEWGNRLLEDNDLMKQPHHSYIREVLLDSSKCHLLIILFENVATSSEHDGETSSNLTFNEEHEARSITFLSSDLTWKERLSNMF</sequence>
<keyword evidence="9" id="KW-0460">Magnesium</keyword>
<dbReference type="VEuPathDB" id="AmoebaDB:FDP41_004969"/>
<accession>A0A6A5BDP2</accession>
<dbReference type="GO" id="GO:0046872">
    <property type="term" value="F:metal ion binding"/>
    <property type="evidence" value="ECO:0007669"/>
    <property type="project" value="UniProtKB-KW"/>
</dbReference>
<evidence type="ECO:0000256" key="7">
    <source>
        <dbReference type="ARBA" id="ARBA00022741"/>
    </source>
</evidence>
<keyword evidence="5" id="KW-0819">tRNA processing</keyword>
<keyword evidence="7" id="KW-0547">Nucleotide-binding</keyword>
<proteinExistence type="inferred from homology"/>
<evidence type="ECO:0000256" key="6">
    <source>
        <dbReference type="ARBA" id="ARBA00022723"/>
    </source>
</evidence>
<evidence type="ECO:0000256" key="10">
    <source>
        <dbReference type="ARBA" id="ARBA00032441"/>
    </source>
</evidence>
<dbReference type="GO" id="GO:0005524">
    <property type="term" value="F:ATP binding"/>
    <property type="evidence" value="ECO:0007669"/>
    <property type="project" value="UniProtKB-KW"/>
</dbReference>
<comment type="similarity">
    <text evidence="2">Belongs to the TsaE family.</text>
</comment>
<dbReference type="PANTHER" id="PTHR33540">
    <property type="entry name" value="TRNA THREONYLCARBAMOYLADENOSINE BIOSYNTHESIS PROTEIN TSAE"/>
    <property type="match status" value="1"/>
</dbReference>
<dbReference type="PANTHER" id="PTHR33540:SF2">
    <property type="entry name" value="TRNA THREONYLCARBAMOYLADENOSINE BIOSYNTHESIS PROTEIN TSAE"/>
    <property type="match status" value="1"/>
</dbReference>
<organism evidence="11 12">
    <name type="scientific">Naegleria fowleri</name>
    <name type="common">Brain eating amoeba</name>
    <dbReference type="NCBI Taxonomy" id="5763"/>
    <lineage>
        <taxon>Eukaryota</taxon>
        <taxon>Discoba</taxon>
        <taxon>Heterolobosea</taxon>
        <taxon>Tetramitia</taxon>
        <taxon>Eutetramitia</taxon>
        <taxon>Vahlkampfiidae</taxon>
        <taxon>Naegleria</taxon>
    </lineage>
</organism>
<keyword evidence="4" id="KW-0963">Cytoplasm</keyword>
<dbReference type="InterPro" id="IPR003442">
    <property type="entry name" value="T6A_TsaE"/>
</dbReference>
<keyword evidence="8" id="KW-0067">ATP-binding</keyword>
<dbReference type="GeneID" id="68112187"/>
<evidence type="ECO:0000256" key="1">
    <source>
        <dbReference type="ARBA" id="ARBA00004496"/>
    </source>
</evidence>
<gene>
    <name evidence="11" type="ORF">FDP41_004969</name>
</gene>
<dbReference type="SUPFAM" id="SSF52540">
    <property type="entry name" value="P-loop containing nucleoside triphosphate hydrolases"/>
    <property type="match status" value="1"/>
</dbReference>
<dbReference type="Gene3D" id="3.40.50.300">
    <property type="entry name" value="P-loop containing nucleotide triphosphate hydrolases"/>
    <property type="match status" value="1"/>
</dbReference>
<evidence type="ECO:0000313" key="12">
    <source>
        <dbReference type="Proteomes" id="UP000444721"/>
    </source>
</evidence>
<dbReference type="AlphaFoldDB" id="A0A6A5BDP2"/>
<evidence type="ECO:0000256" key="4">
    <source>
        <dbReference type="ARBA" id="ARBA00022490"/>
    </source>
</evidence>
<comment type="caution">
    <text evidence="11">The sequence shown here is derived from an EMBL/GenBank/DDBJ whole genome shotgun (WGS) entry which is preliminary data.</text>
</comment>
<evidence type="ECO:0000256" key="3">
    <source>
        <dbReference type="ARBA" id="ARBA00019010"/>
    </source>
</evidence>
<evidence type="ECO:0000256" key="5">
    <source>
        <dbReference type="ARBA" id="ARBA00022694"/>
    </source>
</evidence>
<evidence type="ECO:0000256" key="9">
    <source>
        <dbReference type="ARBA" id="ARBA00022842"/>
    </source>
</evidence>
<protein>
    <recommendedName>
        <fullName evidence="3">tRNA threonylcarbamoyladenosine biosynthesis protein TsaE</fullName>
    </recommendedName>
    <alternativeName>
        <fullName evidence="10">t(6)A37 threonylcarbamoyladenosine biosynthesis protein TsaE</fullName>
    </alternativeName>
</protein>
<dbReference type="InterPro" id="IPR027417">
    <property type="entry name" value="P-loop_NTPase"/>
</dbReference>
<evidence type="ECO:0000256" key="8">
    <source>
        <dbReference type="ARBA" id="ARBA00022840"/>
    </source>
</evidence>
<dbReference type="Pfam" id="PF02367">
    <property type="entry name" value="TsaE"/>
    <property type="match status" value="1"/>
</dbReference>
<keyword evidence="12" id="KW-1185">Reference proteome</keyword>
<reference evidence="11 12" key="1">
    <citation type="journal article" date="2019" name="Sci. Rep.">
        <title>Nanopore sequencing improves the draft genome of the human pathogenic amoeba Naegleria fowleri.</title>
        <authorList>
            <person name="Liechti N."/>
            <person name="Schurch N."/>
            <person name="Bruggmann R."/>
            <person name="Wittwer M."/>
        </authorList>
    </citation>
    <scope>NUCLEOTIDE SEQUENCE [LARGE SCALE GENOMIC DNA]</scope>
    <source>
        <strain evidence="11 12">ATCC 30894</strain>
    </source>
</reference>
<dbReference type="VEuPathDB" id="AmoebaDB:NfTy_084090"/>
<dbReference type="GO" id="GO:0005737">
    <property type="term" value="C:cytoplasm"/>
    <property type="evidence" value="ECO:0007669"/>
    <property type="project" value="UniProtKB-SubCell"/>
</dbReference>
<evidence type="ECO:0000313" key="11">
    <source>
        <dbReference type="EMBL" id="KAF0976003.1"/>
    </source>
</evidence>
<comment type="subcellular location">
    <subcellularLocation>
        <location evidence="1">Cytoplasm</location>
    </subcellularLocation>
</comment>
<evidence type="ECO:0000256" key="2">
    <source>
        <dbReference type="ARBA" id="ARBA00007599"/>
    </source>
</evidence>
<keyword evidence="6" id="KW-0479">Metal-binding</keyword>
<name>A0A6A5BDP2_NAEFO</name>
<dbReference type="Proteomes" id="UP000444721">
    <property type="component" value="Unassembled WGS sequence"/>
</dbReference>